<evidence type="ECO:0000259" key="7">
    <source>
        <dbReference type="Pfam" id="PF13656"/>
    </source>
</evidence>
<dbReference type="GO" id="GO:0046983">
    <property type="term" value="F:protein dimerization activity"/>
    <property type="evidence" value="ECO:0007669"/>
    <property type="project" value="InterPro"/>
</dbReference>
<dbReference type="GO" id="GO:0003677">
    <property type="term" value="F:DNA binding"/>
    <property type="evidence" value="ECO:0007669"/>
    <property type="project" value="InterPro"/>
</dbReference>
<gene>
    <name evidence="8" type="ORF">B0T14DRAFT_157057</name>
</gene>
<dbReference type="PANTHER" id="PTHR13946">
    <property type="entry name" value="DNA-DIRECTED RNA POLYMERASE I,II,III"/>
    <property type="match status" value="1"/>
</dbReference>
<evidence type="ECO:0000256" key="6">
    <source>
        <dbReference type="SAM" id="MobiDB-lite"/>
    </source>
</evidence>
<feature type="domain" description="DNA-directed RNA polymerase RBP11-like dimerisation" evidence="7">
    <location>
        <begin position="83"/>
        <end position="157"/>
    </location>
</feature>
<sequence>MPPRSKAKQDASQSAGEDDVVMHEPDISHELDIDETDAAVTGADAPMAEADGEEGFDENAEDESEEEESQRVKLLPGSTPTAASFEFLNEGHTLGNALRYVIMKNPDVEFCAYAIPHPSEPKMNVRIQIWPGAPTTAIEALEKGLRDLQDLCDVVTEKFIEARNDFKEQMS</sequence>
<dbReference type="CDD" id="cd07029">
    <property type="entry name" value="RNAP_I_III_AC19"/>
    <property type="match status" value="1"/>
</dbReference>
<evidence type="ECO:0000256" key="1">
    <source>
        <dbReference type="ARBA" id="ARBA00004123"/>
    </source>
</evidence>
<evidence type="ECO:0000313" key="9">
    <source>
        <dbReference type="Proteomes" id="UP001175000"/>
    </source>
</evidence>
<dbReference type="InterPro" id="IPR022905">
    <property type="entry name" value="Rpo11-like"/>
</dbReference>
<dbReference type="Proteomes" id="UP001175000">
    <property type="component" value="Unassembled WGS sequence"/>
</dbReference>
<feature type="compositionally biased region" description="Basic and acidic residues" evidence="6">
    <location>
        <begin position="20"/>
        <end position="31"/>
    </location>
</feature>
<reference evidence="8" key="1">
    <citation type="submission" date="2023-06" db="EMBL/GenBank/DDBJ databases">
        <title>Genome-scale phylogeny and comparative genomics of the fungal order Sordariales.</title>
        <authorList>
            <consortium name="Lawrence Berkeley National Laboratory"/>
            <person name="Hensen N."/>
            <person name="Bonometti L."/>
            <person name="Westerberg I."/>
            <person name="Brannstrom I.O."/>
            <person name="Guillou S."/>
            <person name="Cros-Aarteil S."/>
            <person name="Calhoun S."/>
            <person name="Haridas S."/>
            <person name="Kuo A."/>
            <person name="Mondo S."/>
            <person name="Pangilinan J."/>
            <person name="Riley R."/>
            <person name="Labutti K."/>
            <person name="Andreopoulos B."/>
            <person name="Lipzen A."/>
            <person name="Chen C."/>
            <person name="Yanf M."/>
            <person name="Daum C."/>
            <person name="Ng V."/>
            <person name="Clum A."/>
            <person name="Steindorff A."/>
            <person name="Ohm R."/>
            <person name="Martin F."/>
            <person name="Silar P."/>
            <person name="Natvig D."/>
            <person name="Lalanne C."/>
            <person name="Gautier V."/>
            <person name="Ament-Velasquez S.L."/>
            <person name="Kruys A."/>
            <person name="Hutchinson M.I."/>
            <person name="Powell A.J."/>
            <person name="Barry K."/>
            <person name="Miller A.N."/>
            <person name="Grigoriev I.V."/>
            <person name="Debuchy R."/>
            <person name="Gladieux P."/>
            <person name="Thoren M.H."/>
            <person name="Johannesson H."/>
        </authorList>
    </citation>
    <scope>NUCLEOTIDE SEQUENCE</scope>
    <source>
        <strain evidence="8">CBS 606.72</strain>
    </source>
</reference>
<feature type="compositionally biased region" description="Acidic residues" evidence="6">
    <location>
        <begin position="50"/>
        <end position="68"/>
    </location>
</feature>
<keyword evidence="4" id="KW-0539">Nucleus</keyword>
<evidence type="ECO:0000256" key="3">
    <source>
        <dbReference type="ARBA" id="ARBA00023163"/>
    </source>
</evidence>
<protein>
    <submittedName>
        <fullName evidence="8">DNA-directed RNA polymerase</fullName>
    </submittedName>
</protein>
<dbReference type="GO" id="GO:0055029">
    <property type="term" value="C:nuclear DNA-directed RNA polymerase complex"/>
    <property type="evidence" value="ECO:0007669"/>
    <property type="project" value="UniProtKB-ARBA"/>
</dbReference>
<evidence type="ECO:0000256" key="4">
    <source>
        <dbReference type="ARBA" id="ARBA00023242"/>
    </source>
</evidence>
<dbReference type="InterPro" id="IPR033898">
    <property type="entry name" value="RNAP_AC19"/>
</dbReference>
<dbReference type="GO" id="GO:0006362">
    <property type="term" value="P:transcription elongation by RNA polymerase I"/>
    <property type="evidence" value="ECO:0007669"/>
    <property type="project" value="TreeGrafter"/>
</dbReference>
<keyword evidence="9" id="KW-1185">Reference proteome</keyword>
<organism evidence="8 9">
    <name type="scientific">Immersiella caudata</name>
    <dbReference type="NCBI Taxonomy" id="314043"/>
    <lineage>
        <taxon>Eukaryota</taxon>
        <taxon>Fungi</taxon>
        <taxon>Dikarya</taxon>
        <taxon>Ascomycota</taxon>
        <taxon>Pezizomycotina</taxon>
        <taxon>Sordariomycetes</taxon>
        <taxon>Sordariomycetidae</taxon>
        <taxon>Sordariales</taxon>
        <taxon>Lasiosphaeriaceae</taxon>
        <taxon>Immersiella</taxon>
    </lineage>
</organism>
<name>A0AA39WWL0_9PEZI</name>
<comment type="caution">
    <text evidence="8">The sequence shown here is derived from an EMBL/GenBank/DDBJ whole genome shotgun (WGS) entry which is preliminary data.</text>
</comment>
<evidence type="ECO:0000313" key="8">
    <source>
        <dbReference type="EMBL" id="KAK0622930.1"/>
    </source>
</evidence>
<dbReference type="GO" id="GO:0005666">
    <property type="term" value="C:RNA polymerase III complex"/>
    <property type="evidence" value="ECO:0007669"/>
    <property type="project" value="TreeGrafter"/>
</dbReference>
<dbReference type="SUPFAM" id="SSF55257">
    <property type="entry name" value="RBP11-like subunits of RNA polymerase"/>
    <property type="match status" value="1"/>
</dbReference>
<dbReference type="EMBL" id="JAULSU010000003">
    <property type="protein sequence ID" value="KAK0622930.1"/>
    <property type="molecule type" value="Genomic_DNA"/>
</dbReference>
<dbReference type="InterPro" id="IPR008193">
    <property type="entry name" value="RNA_pol_Rpb11_13-16kDa_CS"/>
</dbReference>
<dbReference type="HAMAP" id="MF_00261">
    <property type="entry name" value="RNApol_arch_Rpo11"/>
    <property type="match status" value="1"/>
</dbReference>
<dbReference type="Pfam" id="PF13656">
    <property type="entry name" value="RNA_pol_L_2"/>
    <property type="match status" value="1"/>
</dbReference>
<dbReference type="PROSITE" id="PS01154">
    <property type="entry name" value="RNA_POL_L_13KD"/>
    <property type="match status" value="1"/>
</dbReference>
<dbReference type="Gene3D" id="3.30.1360.10">
    <property type="entry name" value="RNA polymerase, RBP11-like subunit"/>
    <property type="match status" value="1"/>
</dbReference>
<dbReference type="GO" id="GO:0003899">
    <property type="term" value="F:DNA-directed RNA polymerase activity"/>
    <property type="evidence" value="ECO:0007669"/>
    <property type="project" value="InterPro"/>
</dbReference>
<dbReference type="InterPro" id="IPR036603">
    <property type="entry name" value="RBP11-like"/>
</dbReference>
<dbReference type="GO" id="GO:0006383">
    <property type="term" value="P:transcription by RNA polymerase III"/>
    <property type="evidence" value="ECO:0007669"/>
    <property type="project" value="TreeGrafter"/>
</dbReference>
<feature type="region of interest" description="Disordered" evidence="6">
    <location>
        <begin position="1"/>
        <end position="77"/>
    </location>
</feature>
<accession>A0AA39WWL0</accession>
<dbReference type="InterPro" id="IPR009025">
    <property type="entry name" value="RBP11-like_dimer"/>
</dbReference>
<proteinExistence type="inferred from homology"/>
<evidence type="ECO:0000256" key="2">
    <source>
        <dbReference type="ARBA" id="ARBA00022478"/>
    </source>
</evidence>
<dbReference type="PANTHER" id="PTHR13946:SF28">
    <property type="entry name" value="DNA-DIRECTED RNA POLYMERASES I AND III SUBUNIT RPAC2"/>
    <property type="match status" value="1"/>
</dbReference>
<keyword evidence="3" id="KW-0804">Transcription</keyword>
<dbReference type="GO" id="GO:0005736">
    <property type="term" value="C:RNA polymerase I complex"/>
    <property type="evidence" value="ECO:0007669"/>
    <property type="project" value="TreeGrafter"/>
</dbReference>
<keyword evidence="2 8" id="KW-0240">DNA-directed RNA polymerase</keyword>
<evidence type="ECO:0000256" key="5">
    <source>
        <dbReference type="ARBA" id="ARBA00025751"/>
    </source>
</evidence>
<comment type="similarity">
    <text evidence="5">Belongs to the archaeal Rpo11/eukaryotic RPB11/RPC19 RNA polymerase subunit family.</text>
</comment>
<dbReference type="AlphaFoldDB" id="A0AA39WWL0"/>
<comment type="subcellular location">
    <subcellularLocation>
        <location evidence="1">Nucleus</location>
    </subcellularLocation>
</comment>